<dbReference type="PANTHER" id="PTHR30336">
    <property type="entry name" value="INNER MEMBRANE PROTEIN, PROBABLE PERMEASE"/>
    <property type="match status" value="1"/>
</dbReference>
<dbReference type="InterPro" id="IPR003848">
    <property type="entry name" value="DUF218"/>
</dbReference>
<dbReference type="STRING" id="946333.A4W93_19755"/>
<keyword evidence="2" id="KW-1185">Reference proteome</keyword>
<name>A0A1W6LCJ2_9BURK</name>
<dbReference type="GO" id="GO:0043164">
    <property type="term" value="P:Gram-negative-bacterium-type cell wall biogenesis"/>
    <property type="evidence" value="ECO:0007669"/>
    <property type="project" value="TreeGrafter"/>
</dbReference>
<dbReference type="EMBL" id="CP015118">
    <property type="protein sequence ID" value="ARN21953.1"/>
    <property type="molecule type" value="Genomic_DNA"/>
</dbReference>
<reference evidence="1 2" key="1">
    <citation type="submission" date="2016-04" db="EMBL/GenBank/DDBJ databases">
        <title>Complete genome sequence of natural rubber-degrading, novel Gram-negative bacterium, Rhizobacter gummiphilus strain NS21.</title>
        <authorList>
            <person name="Tabata M."/>
            <person name="Kasai D."/>
            <person name="Fukuda M."/>
        </authorList>
    </citation>
    <scope>NUCLEOTIDE SEQUENCE [LARGE SCALE GENOMIC DNA]</scope>
    <source>
        <strain evidence="1 2">NS21</strain>
    </source>
</reference>
<dbReference type="Pfam" id="PF02698">
    <property type="entry name" value="DUF218"/>
    <property type="match status" value="1"/>
</dbReference>
<protein>
    <submittedName>
        <fullName evidence="1">Uncharacterized protein</fullName>
    </submittedName>
</protein>
<dbReference type="GO" id="GO:0005886">
    <property type="term" value="C:plasma membrane"/>
    <property type="evidence" value="ECO:0007669"/>
    <property type="project" value="TreeGrafter"/>
</dbReference>
<evidence type="ECO:0000313" key="1">
    <source>
        <dbReference type="EMBL" id="ARN21953.1"/>
    </source>
</evidence>
<proteinExistence type="predicted"/>
<accession>A0A1W6LCJ2</accession>
<dbReference type="CDD" id="cd06259">
    <property type="entry name" value="YdcF-like"/>
    <property type="match status" value="1"/>
</dbReference>
<sequence length="270" mass="28919">MNGLLTLLGIESWKPIAGALLLPPVPLLLLVLIGARLILPRRGLGWFVVIVSVIGLWLGSCVGTAQLLTTVALKPPKPLSLSDIAELKDEARARKPVAIVVLGGGAEALAPEYGVANLKPWSLERLRYGVWLNRETGIPMAMSGGVGWGALPDSQTEAQIGARIASQEFGRPLKWIEDTSRDTRENALRTVALLRADQINHIVLVTHGTHMPRAVKLFEAAAGGNIRIQPAPMGLAKSNRAPWLDWVPSSQGFLQVNAVLHEFAASITGA</sequence>
<organism evidence="1 2">
    <name type="scientific">Piscinibacter gummiphilus</name>
    <dbReference type="NCBI Taxonomy" id="946333"/>
    <lineage>
        <taxon>Bacteria</taxon>
        <taxon>Pseudomonadati</taxon>
        <taxon>Pseudomonadota</taxon>
        <taxon>Betaproteobacteria</taxon>
        <taxon>Burkholderiales</taxon>
        <taxon>Sphaerotilaceae</taxon>
        <taxon>Piscinibacter</taxon>
    </lineage>
</organism>
<dbReference type="AlphaFoldDB" id="A0A1W6LCJ2"/>
<evidence type="ECO:0000313" key="2">
    <source>
        <dbReference type="Proteomes" id="UP000193427"/>
    </source>
</evidence>
<dbReference type="OrthoDB" id="9809813at2"/>
<dbReference type="Gene3D" id="3.40.50.620">
    <property type="entry name" value="HUPs"/>
    <property type="match status" value="1"/>
</dbReference>
<dbReference type="KEGG" id="rgu:A4W93_19755"/>
<dbReference type="PANTHER" id="PTHR30336:SF4">
    <property type="entry name" value="ENVELOPE BIOGENESIS FACTOR ELYC"/>
    <property type="match status" value="1"/>
</dbReference>
<dbReference type="InterPro" id="IPR051599">
    <property type="entry name" value="Cell_Envelope_Assoc"/>
</dbReference>
<gene>
    <name evidence="1" type="ORF">A4W93_19755</name>
</gene>
<dbReference type="InterPro" id="IPR014729">
    <property type="entry name" value="Rossmann-like_a/b/a_fold"/>
</dbReference>
<dbReference type="GO" id="GO:0000270">
    <property type="term" value="P:peptidoglycan metabolic process"/>
    <property type="evidence" value="ECO:0007669"/>
    <property type="project" value="TreeGrafter"/>
</dbReference>
<dbReference type="Proteomes" id="UP000193427">
    <property type="component" value="Chromosome"/>
</dbReference>
<dbReference type="RefSeq" id="WP_085752251.1">
    <property type="nucleotide sequence ID" value="NZ_BSPR01000006.1"/>
</dbReference>